<keyword evidence="6" id="KW-0539">Nucleus</keyword>
<dbReference type="GO" id="GO:0000981">
    <property type="term" value="F:DNA-binding transcription factor activity, RNA polymerase II-specific"/>
    <property type="evidence" value="ECO:0007669"/>
    <property type="project" value="InterPro"/>
</dbReference>
<dbReference type="PANTHER" id="PTHR40626:SF11">
    <property type="entry name" value="ZINC FINGER PROTEIN YPR022C"/>
    <property type="match status" value="1"/>
</dbReference>
<keyword evidence="11" id="KW-1185">Reference proteome</keyword>
<feature type="region of interest" description="Disordered" evidence="8">
    <location>
        <begin position="322"/>
        <end position="342"/>
    </location>
</feature>
<dbReference type="EMBL" id="JAVHNS010000005">
    <property type="protein sequence ID" value="KAK6353850.1"/>
    <property type="molecule type" value="Genomic_DNA"/>
</dbReference>
<feature type="compositionally biased region" description="Basic and acidic residues" evidence="8">
    <location>
        <begin position="168"/>
        <end position="180"/>
    </location>
</feature>
<feature type="compositionally biased region" description="Basic and acidic residues" evidence="8">
    <location>
        <begin position="193"/>
        <end position="203"/>
    </location>
</feature>
<keyword evidence="5" id="KW-0862">Zinc</keyword>
<dbReference type="InterPro" id="IPR007219">
    <property type="entry name" value="XnlR_reg_dom"/>
</dbReference>
<keyword evidence="4 7" id="KW-0863">Zinc-finger</keyword>
<dbReference type="GO" id="GO:0005634">
    <property type="term" value="C:nucleus"/>
    <property type="evidence" value="ECO:0007669"/>
    <property type="project" value="UniProtKB-SubCell"/>
</dbReference>
<dbReference type="PROSITE" id="PS50157">
    <property type="entry name" value="ZINC_FINGER_C2H2_2"/>
    <property type="match status" value="2"/>
</dbReference>
<dbReference type="Pfam" id="PF04082">
    <property type="entry name" value="Fungal_trans"/>
    <property type="match status" value="1"/>
</dbReference>
<dbReference type="AlphaFoldDB" id="A0AAV9V2P6"/>
<dbReference type="CDD" id="cd12148">
    <property type="entry name" value="fungal_TF_MHR"/>
    <property type="match status" value="1"/>
</dbReference>
<feature type="region of interest" description="Disordered" evidence="8">
    <location>
        <begin position="168"/>
        <end position="207"/>
    </location>
</feature>
<dbReference type="GO" id="GO:0006351">
    <property type="term" value="P:DNA-templated transcription"/>
    <property type="evidence" value="ECO:0007669"/>
    <property type="project" value="InterPro"/>
</dbReference>
<feature type="compositionally biased region" description="Low complexity" evidence="8">
    <location>
        <begin position="828"/>
        <end position="842"/>
    </location>
</feature>
<dbReference type="GO" id="GO:0000978">
    <property type="term" value="F:RNA polymerase II cis-regulatory region sequence-specific DNA binding"/>
    <property type="evidence" value="ECO:0007669"/>
    <property type="project" value="InterPro"/>
</dbReference>
<accession>A0AAV9V2P6</accession>
<dbReference type="InterPro" id="IPR036236">
    <property type="entry name" value="Znf_C2H2_sf"/>
</dbReference>
<feature type="region of interest" description="Disordered" evidence="8">
    <location>
        <begin position="114"/>
        <end position="137"/>
    </location>
</feature>
<gene>
    <name evidence="10" type="ORF">TWF730_008273</name>
</gene>
<evidence type="ECO:0000313" key="11">
    <source>
        <dbReference type="Proteomes" id="UP001373714"/>
    </source>
</evidence>
<dbReference type="PANTHER" id="PTHR40626">
    <property type="entry name" value="MIP31509P"/>
    <property type="match status" value="1"/>
</dbReference>
<evidence type="ECO:0000313" key="10">
    <source>
        <dbReference type="EMBL" id="KAK6353850.1"/>
    </source>
</evidence>
<evidence type="ECO:0000256" key="7">
    <source>
        <dbReference type="PROSITE-ProRule" id="PRU00042"/>
    </source>
</evidence>
<feature type="region of interest" description="Disordered" evidence="8">
    <location>
        <begin position="815"/>
        <end position="854"/>
    </location>
</feature>
<feature type="domain" description="C2H2-type" evidence="9">
    <location>
        <begin position="61"/>
        <end position="89"/>
    </location>
</feature>
<evidence type="ECO:0000256" key="6">
    <source>
        <dbReference type="ARBA" id="ARBA00023242"/>
    </source>
</evidence>
<protein>
    <recommendedName>
        <fullName evidence="9">C2H2-type domain-containing protein</fullName>
    </recommendedName>
</protein>
<proteinExistence type="predicted"/>
<organism evidence="10 11">
    <name type="scientific">Orbilia blumenaviensis</name>
    <dbReference type="NCBI Taxonomy" id="1796055"/>
    <lineage>
        <taxon>Eukaryota</taxon>
        <taxon>Fungi</taxon>
        <taxon>Dikarya</taxon>
        <taxon>Ascomycota</taxon>
        <taxon>Pezizomycotina</taxon>
        <taxon>Orbiliomycetes</taxon>
        <taxon>Orbiliales</taxon>
        <taxon>Orbiliaceae</taxon>
        <taxon>Orbilia</taxon>
    </lineage>
</organism>
<dbReference type="SUPFAM" id="SSF57667">
    <property type="entry name" value="beta-beta-alpha zinc fingers"/>
    <property type="match status" value="1"/>
</dbReference>
<comment type="caution">
    <text evidence="10">The sequence shown here is derived from an EMBL/GenBank/DDBJ whole genome shotgun (WGS) entry which is preliminary data.</text>
</comment>
<dbReference type="SMART" id="SM00355">
    <property type="entry name" value="ZnF_C2H2"/>
    <property type="match status" value="2"/>
</dbReference>
<dbReference type="GO" id="GO:0008270">
    <property type="term" value="F:zinc ion binding"/>
    <property type="evidence" value="ECO:0007669"/>
    <property type="project" value="UniProtKB-KW"/>
</dbReference>
<evidence type="ECO:0000256" key="2">
    <source>
        <dbReference type="ARBA" id="ARBA00022723"/>
    </source>
</evidence>
<comment type="subcellular location">
    <subcellularLocation>
        <location evidence="1">Nucleus</location>
    </subcellularLocation>
</comment>
<dbReference type="GO" id="GO:0000785">
    <property type="term" value="C:chromatin"/>
    <property type="evidence" value="ECO:0007669"/>
    <property type="project" value="TreeGrafter"/>
</dbReference>
<dbReference type="Proteomes" id="UP001373714">
    <property type="component" value="Unassembled WGS sequence"/>
</dbReference>
<feature type="compositionally biased region" description="Acidic residues" evidence="8">
    <location>
        <begin position="181"/>
        <end position="191"/>
    </location>
</feature>
<evidence type="ECO:0000256" key="3">
    <source>
        <dbReference type="ARBA" id="ARBA00022737"/>
    </source>
</evidence>
<keyword evidence="2" id="KW-0479">Metal-binding</keyword>
<dbReference type="PROSITE" id="PS00028">
    <property type="entry name" value="ZINC_FINGER_C2H2_1"/>
    <property type="match status" value="2"/>
</dbReference>
<feature type="region of interest" description="Disordered" evidence="8">
    <location>
        <begin position="625"/>
        <end position="646"/>
    </location>
</feature>
<dbReference type="InterPro" id="IPR051059">
    <property type="entry name" value="VerF-like"/>
</dbReference>
<evidence type="ECO:0000259" key="9">
    <source>
        <dbReference type="PROSITE" id="PS50157"/>
    </source>
</evidence>
<keyword evidence="3" id="KW-0677">Repeat</keyword>
<dbReference type="Gene3D" id="3.30.160.60">
    <property type="entry name" value="Classic Zinc Finger"/>
    <property type="match status" value="1"/>
</dbReference>
<dbReference type="InterPro" id="IPR013087">
    <property type="entry name" value="Znf_C2H2_type"/>
</dbReference>
<sequence>MSQITATMMPPPPPDMASLANRGMGTMGRDYNIQLDKVEKYRREGTWTDTDEMEWAKKKPFPCEICGDRVSSRANLNRHIKTRHYPHQEHDNKRFACDICGKVCKREDNVVKHKKQKHSIISHQPRQRRGSASMNHHRFSWHGGSGFTGIMPEGSINWQERQFTQVQEHIKPPKKVKEPSSEEESESDSEIDGGARRERKASDGDMMNLTSDFGRKVYVAEDLPRQQVKGLKKYYTDYPILPQELLSHYADYYFNPPSTSFHSHLPLLHKPTFKTDTVLASFLRAICCIGGLYDPTDQTLGRQLWESGWKVMERWVEWGIGDDEDTEEDDDSDNTSNNNNNVAKIKKEDQEIERMRVEAEMGGTLTVEAESKKMASRRTRERRLCVMQAFILFECFGVFSREREWHKKGRRIHARCVEIAREYGYFQDDLSMVPTINKQEDPKGYLRQEWEIFVEKESRKRAAFCLYLLDCHLSLLFNIPPLLRPTELRNLSLPCDEDIFNASTPEEWDFTRRVRVYEPVPIMFLKTLRGILKGNMNAVTQELNDFSCYILVVAVLIEITKISQKVAVEEDEVYDDGRPRIIVFMPPERQEDVERLDKAMSTLRTLSTQRDDFFERHIGVSSPYQPLNSAYSPESNRSQALSDPTPNSVANLSGCTKCFYIFWHLSHVFLVVPDRLVLSGDVPIDMQGCLNMIVAETRTRLERDEEMDLSTLEGVISKLSPHLLAIMRFLENRNYDESRTEFPAIVALAFRACMVIWEIIVRVNFFNMGGMMGHSHYHHRGSVSGTTDGGVGGIIGGDGDSVIEERVGGNVIVGSLDSPHHHHHSGRGWSVSGPSGGNNNSTGGQGSRSHTNLIGLSKSMSNSGMLPGGMNGGSGNTVGEMFIGEVMECIHLPATTDDMPQERAETRFLRWVQATFDEMASWDVGPEVSNAVEGIVEDWDALAGRHD</sequence>
<feature type="compositionally biased region" description="Acidic residues" evidence="8">
    <location>
        <begin position="322"/>
        <end position="333"/>
    </location>
</feature>
<evidence type="ECO:0000256" key="5">
    <source>
        <dbReference type="ARBA" id="ARBA00022833"/>
    </source>
</evidence>
<evidence type="ECO:0000256" key="8">
    <source>
        <dbReference type="SAM" id="MobiDB-lite"/>
    </source>
</evidence>
<evidence type="ECO:0000256" key="4">
    <source>
        <dbReference type="ARBA" id="ARBA00022771"/>
    </source>
</evidence>
<feature type="domain" description="C2H2-type" evidence="9">
    <location>
        <begin position="95"/>
        <end position="119"/>
    </location>
</feature>
<reference evidence="10 11" key="1">
    <citation type="submission" date="2019-10" db="EMBL/GenBank/DDBJ databases">
        <authorList>
            <person name="Palmer J.M."/>
        </authorList>
    </citation>
    <scope>NUCLEOTIDE SEQUENCE [LARGE SCALE GENOMIC DNA]</scope>
    <source>
        <strain evidence="10 11">TWF730</strain>
    </source>
</reference>
<dbReference type="Pfam" id="PF00096">
    <property type="entry name" value="zf-C2H2"/>
    <property type="match status" value="2"/>
</dbReference>
<name>A0AAV9V2P6_9PEZI</name>
<evidence type="ECO:0000256" key="1">
    <source>
        <dbReference type="ARBA" id="ARBA00004123"/>
    </source>
</evidence>